<organism evidence="2 3">
    <name type="scientific">Aphanocapsa feldmannii 277cV</name>
    <dbReference type="NCBI Taxonomy" id="2507553"/>
    <lineage>
        <taxon>Bacteria</taxon>
        <taxon>Bacillati</taxon>
        <taxon>Cyanobacteriota</taxon>
        <taxon>Cyanophyceae</taxon>
        <taxon>Oscillatoriophycideae</taxon>
        <taxon>Chroococcales</taxon>
        <taxon>Microcystaceae</taxon>
        <taxon>Aphanocapsa</taxon>
    </lineage>
</organism>
<dbReference type="InterPro" id="IPR011990">
    <property type="entry name" value="TPR-like_helical_dom_sf"/>
</dbReference>
<accession>A0A524RQE5</accession>
<feature type="repeat" description="TPR" evidence="1">
    <location>
        <begin position="113"/>
        <end position="146"/>
    </location>
</feature>
<dbReference type="Gene3D" id="1.25.40.10">
    <property type="entry name" value="Tetratricopeptide repeat domain"/>
    <property type="match status" value="1"/>
</dbReference>
<reference evidence="2 3" key="1">
    <citation type="journal article" date="2019" name="mSystems">
        <title>Life at home and on the roam: Genomic adaptions reflect the dual lifestyle of an intracellular, facultative symbiont.</title>
        <authorList>
            <person name="Burgsdorf I."/>
        </authorList>
    </citation>
    <scope>NUCLEOTIDE SEQUENCE [LARGE SCALE GENOMIC DNA]</scope>
    <source>
        <strain evidence="2">277cV</strain>
    </source>
</reference>
<dbReference type="InterPro" id="IPR019734">
    <property type="entry name" value="TPR_rpt"/>
</dbReference>
<keyword evidence="1" id="KW-0802">TPR repeat</keyword>
<dbReference type="PANTHER" id="PTHR12558">
    <property type="entry name" value="CELL DIVISION CYCLE 16,23,27"/>
    <property type="match status" value="1"/>
</dbReference>
<protein>
    <submittedName>
        <fullName evidence="2">Tetratricopeptide repeat protein</fullName>
    </submittedName>
</protein>
<dbReference type="PROSITE" id="PS50005">
    <property type="entry name" value="TPR"/>
    <property type="match status" value="2"/>
</dbReference>
<evidence type="ECO:0000313" key="2">
    <source>
        <dbReference type="EMBL" id="TGG94665.1"/>
    </source>
</evidence>
<dbReference type="SMART" id="SM00028">
    <property type="entry name" value="TPR"/>
    <property type="match status" value="4"/>
</dbReference>
<name>A0A524RQE5_9CHRO</name>
<proteinExistence type="predicted"/>
<evidence type="ECO:0000256" key="1">
    <source>
        <dbReference type="PROSITE-ProRule" id="PRU00339"/>
    </source>
</evidence>
<dbReference type="EMBL" id="SRMO01000032">
    <property type="protein sequence ID" value="TGG94665.1"/>
    <property type="molecule type" value="Genomic_DNA"/>
</dbReference>
<dbReference type="AlphaFoldDB" id="A0A524RQE5"/>
<dbReference type="Pfam" id="PF13432">
    <property type="entry name" value="TPR_16"/>
    <property type="match status" value="1"/>
</dbReference>
<gene>
    <name evidence="2" type="ORF">ERJ67_01965</name>
</gene>
<comment type="caution">
    <text evidence="2">The sequence shown here is derived from an EMBL/GenBank/DDBJ whole genome shotgun (WGS) entry which is preliminary data.</text>
</comment>
<sequence>MPSSAELQTAGEGIGEDATQLLQTGRVEQAEQLAMLAVLLLPEDPRSWLLLAEARLRNDDRSGTREALARARTLEPSNAGVWFAEGSLALRDEEYGSAERLIREGLALDPENANAHFDLGNTLLKLEQPLAALDAFEKATAIRDNFWEAVNNQGLVLFELGRVLLAQQRWQEAITLSNEAAEPMLALGASRYGQGIRDRETIELVMRALVKDPAYAAEAHQEDQLWGEKLRAAARALFQDAQLKPAVKRALILSGQDD</sequence>
<dbReference type="PANTHER" id="PTHR12558:SF13">
    <property type="entry name" value="CELL DIVISION CYCLE PROTEIN 27 HOMOLOG"/>
    <property type="match status" value="1"/>
</dbReference>
<dbReference type="Proteomes" id="UP000317990">
    <property type="component" value="Unassembled WGS sequence"/>
</dbReference>
<feature type="repeat" description="TPR" evidence="1">
    <location>
        <begin position="79"/>
        <end position="112"/>
    </location>
</feature>
<evidence type="ECO:0000313" key="3">
    <source>
        <dbReference type="Proteomes" id="UP000317990"/>
    </source>
</evidence>
<dbReference type="SUPFAM" id="SSF48452">
    <property type="entry name" value="TPR-like"/>
    <property type="match status" value="1"/>
</dbReference>